<dbReference type="Proteomes" id="UP001168338">
    <property type="component" value="Unassembled WGS sequence"/>
</dbReference>
<evidence type="ECO:0000313" key="1">
    <source>
        <dbReference type="EMBL" id="MDN7026012.1"/>
    </source>
</evidence>
<dbReference type="PANTHER" id="PTHR37292">
    <property type="entry name" value="VNG6097C"/>
    <property type="match status" value="1"/>
</dbReference>
<dbReference type="EMBL" id="VCYH01000012">
    <property type="protein sequence ID" value="MDN7026012.1"/>
    <property type="molecule type" value="Genomic_DNA"/>
</dbReference>
<gene>
    <name evidence="1" type="ORF">FGU65_14155</name>
</gene>
<proteinExistence type="predicted"/>
<organism evidence="1 2">
    <name type="scientific">Methanoculleus frigidifontis</name>
    <dbReference type="NCBI Taxonomy" id="2584085"/>
    <lineage>
        <taxon>Archaea</taxon>
        <taxon>Methanobacteriati</taxon>
        <taxon>Methanobacteriota</taxon>
        <taxon>Stenosarchaea group</taxon>
        <taxon>Methanomicrobia</taxon>
        <taxon>Methanomicrobiales</taxon>
        <taxon>Methanomicrobiaceae</taxon>
        <taxon>Methanoculleus</taxon>
    </lineage>
</organism>
<protein>
    <submittedName>
        <fullName evidence="1">Uncharacterized protein</fullName>
    </submittedName>
</protein>
<comment type="caution">
    <text evidence="1">The sequence shown here is derived from an EMBL/GenBank/DDBJ whole genome shotgun (WGS) entry which is preliminary data.</text>
</comment>
<accession>A0ABT8MDJ6</accession>
<sequence length="162" mass="18148">MTAEWPKGATIRGRGVLAVACRPGALDFATGERLNGDAIEQRHYHHIYPDALLKEADINSFLALNCALIADTTNMAIGRKDPLRYLKDRYEWTSETIVRDRLQSHLIPIRELANGGYEGLSEPEKNEKVKADFEAFLRARAELMLRAARQLAEGRQVSAGEL</sequence>
<evidence type="ECO:0000313" key="2">
    <source>
        <dbReference type="Proteomes" id="UP001168338"/>
    </source>
</evidence>
<reference evidence="1" key="1">
    <citation type="submission" date="2019-05" db="EMBL/GenBank/DDBJ databases">
        <title>Methanoculleus sp. FWC-SCC1, a methanogenic archaeon isolated from deep marine cold seep.</title>
        <authorList>
            <person name="Chen Y.-W."/>
            <person name="Chen S.-C."/>
            <person name="Teng N.-H."/>
            <person name="Lai M.-C."/>
        </authorList>
    </citation>
    <scope>NUCLEOTIDE SEQUENCE</scope>
    <source>
        <strain evidence="1">FWC-SCC1</strain>
    </source>
</reference>
<dbReference type="PANTHER" id="PTHR37292:SF2">
    <property type="entry name" value="DUF262 DOMAIN-CONTAINING PROTEIN"/>
    <property type="match status" value="1"/>
</dbReference>
<name>A0ABT8MDJ6_9EURY</name>
<dbReference type="RefSeq" id="WP_301665211.1">
    <property type="nucleotide sequence ID" value="NZ_VCYH01000012.1"/>
</dbReference>
<keyword evidence="2" id="KW-1185">Reference proteome</keyword>